<feature type="transmembrane region" description="Helical" evidence="2">
    <location>
        <begin position="102"/>
        <end position="119"/>
    </location>
</feature>
<sequence>MLVTGLAVIAGSALWLAWTTGGEIRYTADHGGTRPMWHVWVPVLAGLLLTRLLPPRPPRGDGAPVTRELRLQAGVLLAAAVLFAVTLRLVTAGHAAEPAHTILKLVLLVAVPLLLFRLTRRGAPDREVAAPASRDASDREAVPSSRTARRDATRGQEARERPSAWRRYGPAVPVAAWIVLSFAGPFARPYGDWTSGLDPVTVLVTMVTVFVLNALIEEIFYRRWLQTRWEHLLGPWPAVVLASLAFAAWHIGIQGTGDLPTDLASVFAGQGVQGLFLGYLWSRYRLMWPVLTVHGAMNAAPTLLGLL</sequence>
<dbReference type="PANTHER" id="PTHR43592:SF15">
    <property type="entry name" value="CAAX AMINO TERMINAL PROTEASE FAMILY PROTEIN"/>
    <property type="match status" value="1"/>
</dbReference>
<keyword evidence="5" id="KW-1185">Reference proteome</keyword>
<organism evidence="4 5">
    <name type="scientific">Streptosporangium longisporum</name>
    <dbReference type="NCBI Taxonomy" id="46187"/>
    <lineage>
        <taxon>Bacteria</taxon>
        <taxon>Bacillati</taxon>
        <taxon>Actinomycetota</taxon>
        <taxon>Actinomycetes</taxon>
        <taxon>Streptosporangiales</taxon>
        <taxon>Streptosporangiaceae</taxon>
        <taxon>Streptosporangium</taxon>
    </lineage>
</organism>
<feature type="transmembrane region" description="Helical" evidence="2">
    <location>
        <begin position="263"/>
        <end position="281"/>
    </location>
</feature>
<protein>
    <recommendedName>
        <fullName evidence="3">CAAX prenyl protease 2/Lysostaphin resistance protein A-like domain-containing protein</fullName>
    </recommendedName>
</protein>
<feature type="domain" description="CAAX prenyl protease 2/Lysostaphin resistance protein A-like" evidence="3">
    <location>
        <begin position="201"/>
        <end position="299"/>
    </location>
</feature>
<feature type="transmembrane region" description="Helical" evidence="2">
    <location>
        <begin position="168"/>
        <end position="187"/>
    </location>
</feature>
<keyword evidence="2" id="KW-1133">Transmembrane helix</keyword>
<feature type="compositionally biased region" description="Basic and acidic residues" evidence="1">
    <location>
        <begin position="148"/>
        <end position="162"/>
    </location>
</feature>
<name>A0ABP6KMK2_9ACTN</name>
<dbReference type="Pfam" id="PF02517">
    <property type="entry name" value="Rce1-like"/>
    <property type="match status" value="1"/>
</dbReference>
<dbReference type="Proteomes" id="UP001499930">
    <property type="component" value="Unassembled WGS sequence"/>
</dbReference>
<evidence type="ECO:0000256" key="2">
    <source>
        <dbReference type="SAM" id="Phobius"/>
    </source>
</evidence>
<evidence type="ECO:0000259" key="3">
    <source>
        <dbReference type="Pfam" id="PF02517"/>
    </source>
</evidence>
<dbReference type="EMBL" id="BAAAWD010000010">
    <property type="protein sequence ID" value="GAA3012687.1"/>
    <property type="molecule type" value="Genomic_DNA"/>
</dbReference>
<feature type="transmembrane region" description="Helical" evidence="2">
    <location>
        <begin position="232"/>
        <end position="251"/>
    </location>
</feature>
<accession>A0ABP6KMK2</accession>
<feature type="transmembrane region" description="Helical" evidence="2">
    <location>
        <begin position="199"/>
        <end position="220"/>
    </location>
</feature>
<proteinExistence type="predicted"/>
<reference evidence="5" key="1">
    <citation type="journal article" date="2019" name="Int. J. Syst. Evol. Microbiol.">
        <title>The Global Catalogue of Microorganisms (GCM) 10K type strain sequencing project: providing services to taxonomists for standard genome sequencing and annotation.</title>
        <authorList>
            <consortium name="The Broad Institute Genomics Platform"/>
            <consortium name="The Broad Institute Genome Sequencing Center for Infectious Disease"/>
            <person name="Wu L."/>
            <person name="Ma J."/>
        </authorList>
    </citation>
    <scope>NUCLEOTIDE SEQUENCE [LARGE SCALE GENOMIC DNA]</scope>
    <source>
        <strain evidence="5">JCM 3106</strain>
    </source>
</reference>
<keyword evidence="2" id="KW-0812">Transmembrane</keyword>
<evidence type="ECO:0000256" key="1">
    <source>
        <dbReference type="SAM" id="MobiDB-lite"/>
    </source>
</evidence>
<feature type="region of interest" description="Disordered" evidence="1">
    <location>
        <begin position="127"/>
        <end position="162"/>
    </location>
</feature>
<dbReference type="InterPro" id="IPR003675">
    <property type="entry name" value="Rce1/LyrA-like_dom"/>
</dbReference>
<evidence type="ECO:0000313" key="4">
    <source>
        <dbReference type="EMBL" id="GAA3012687.1"/>
    </source>
</evidence>
<keyword evidence="2" id="KW-0472">Membrane</keyword>
<gene>
    <name evidence="4" type="ORF">GCM10017559_39610</name>
</gene>
<dbReference type="PANTHER" id="PTHR43592">
    <property type="entry name" value="CAAX AMINO TERMINAL PROTEASE"/>
    <property type="match status" value="1"/>
</dbReference>
<comment type="caution">
    <text evidence="4">The sequence shown here is derived from an EMBL/GenBank/DDBJ whole genome shotgun (WGS) entry which is preliminary data.</text>
</comment>
<feature type="transmembrane region" description="Helical" evidence="2">
    <location>
        <begin position="37"/>
        <end position="54"/>
    </location>
</feature>
<evidence type="ECO:0000313" key="5">
    <source>
        <dbReference type="Proteomes" id="UP001499930"/>
    </source>
</evidence>
<feature type="transmembrane region" description="Helical" evidence="2">
    <location>
        <begin position="75"/>
        <end position="96"/>
    </location>
</feature>